<reference evidence="2 3" key="1">
    <citation type="journal article" date="2021" name="Sci. Rep.">
        <title>Genome sequencing of the multicellular alga Astrephomene provides insights into convergent evolution of germ-soma differentiation.</title>
        <authorList>
            <person name="Yamashita S."/>
            <person name="Yamamoto K."/>
            <person name="Matsuzaki R."/>
            <person name="Suzuki S."/>
            <person name="Yamaguchi H."/>
            <person name="Hirooka S."/>
            <person name="Minakuchi Y."/>
            <person name="Miyagishima S."/>
            <person name="Kawachi M."/>
            <person name="Toyoda A."/>
            <person name="Nozaki H."/>
        </authorList>
    </citation>
    <scope>NUCLEOTIDE SEQUENCE [LARGE SCALE GENOMIC DNA]</scope>
    <source>
        <strain evidence="2 3">NIES-4017</strain>
    </source>
</reference>
<dbReference type="Proteomes" id="UP001054857">
    <property type="component" value="Unassembled WGS sequence"/>
</dbReference>
<dbReference type="EMBL" id="BMAR01000085">
    <property type="protein sequence ID" value="GFR53063.1"/>
    <property type="molecule type" value="Genomic_DNA"/>
</dbReference>
<evidence type="ECO:0000313" key="2">
    <source>
        <dbReference type="EMBL" id="GFR53063.1"/>
    </source>
</evidence>
<proteinExistence type="predicted"/>
<name>A0AAD3E5N3_9CHLO</name>
<evidence type="ECO:0000313" key="3">
    <source>
        <dbReference type="Proteomes" id="UP001054857"/>
    </source>
</evidence>
<feature type="region of interest" description="Disordered" evidence="1">
    <location>
        <begin position="78"/>
        <end position="111"/>
    </location>
</feature>
<protein>
    <submittedName>
        <fullName evidence="2">Uncharacterized protein</fullName>
    </submittedName>
</protein>
<keyword evidence="3" id="KW-1185">Reference proteome</keyword>
<gene>
    <name evidence="2" type="ORF">Agub_g15760</name>
</gene>
<organism evidence="2 3">
    <name type="scientific">Astrephomene gubernaculifera</name>
    <dbReference type="NCBI Taxonomy" id="47775"/>
    <lineage>
        <taxon>Eukaryota</taxon>
        <taxon>Viridiplantae</taxon>
        <taxon>Chlorophyta</taxon>
        <taxon>core chlorophytes</taxon>
        <taxon>Chlorophyceae</taxon>
        <taxon>CS clade</taxon>
        <taxon>Chlamydomonadales</taxon>
        <taxon>Astrephomenaceae</taxon>
        <taxon>Astrephomene</taxon>
    </lineage>
</organism>
<evidence type="ECO:0000256" key="1">
    <source>
        <dbReference type="SAM" id="MobiDB-lite"/>
    </source>
</evidence>
<comment type="caution">
    <text evidence="2">The sequence shown here is derived from an EMBL/GenBank/DDBJ whole genome shotgun (WGS) entry which is preliminary data.</text>
</comment>
<dbReference type="AlphaFoldDB" id="A0AAD3E5N3"/>
<feature type="non-terminal residue" evidence="2">
    <location>
        <position position="111"/>
    </location>
</feature>
<accession>A0AAD3E5N3</accession>
<feature type="compositionally biased region" description="Low complexity" evidence="1">
    <location>
        <begin position="81"/>
        <end position="100"/>
    </location>
</feature>
<sequence>MEDIGLLHVLVSAPPGCKSLNDFLFQDRLLTARNGDVNGDRVKLEPHGTRSAELLTAVARLQAIKRLAVTVRPLVVPAPEPRTSARPAAAATTLIASDAPESSAPSLSTAV</sequence>